<evidence type="ECO:0000256" key="1">
    <source>
        <dbReference type="SAM" id="Phobius"/>
    </source>
</evidence>
<feature type="transmembrane region" description="Helical" evidence="1">
    <location>
        <begin position="58"/>
        <end position="81"/>
    </location>
</feature>
<dbReference type="SMART" id="SM00014">
    <property type="entry name" value="acidPPc"/>
    <property type="match status" value="1"/>
</dbReference>
<dbReference type="PANTHER" id="PTHR14969:SF58">
    <property type="entry name" value="UNDECAPRENYL-DIPHOSPHATASE BCRC"/>
    <property type="match status" value="1"/>
</dbReference>
<protein>
    <submittedName>
        <fullName evidence="3">Phosphoesterase</fullName>
    </submittedName>
</protein>
<keyword evidence="1" id="KW-0812">Transmembrane</keyword>
<feature type="transmembrane region" description="Helical" evidence="1">
    <location>
        <begin position="128"/>
        <end position="149"/>
    </location>
</feature>
<evidence type="ECO:0000313" key="3">
    <source>
        <dbReference type="EMBL" id="KPV40924.1"/>
    </source>
</evidence>
<dbReference type="SUPFAM" id="SSF48317">
    <property type="entry name" value="Acid phosphatase/Vanadium-dependent haloperoxidase"/>
    <property type="match status" value="1"/>
</dbReference>
<dbReference type="InterPro" id="IPR000326">
    <property type="entry name" value="PAP2/HPO"/>
</dbReference>
<keyword evidence="1" id="KW-1133">Transmembrane helix</keyword>
<dbReference type="Gene3D" id="1.20.144.10">
    <property type="entry name" value="Phosphatidic acid phosphatase type 2/haloperoxidase"/>
    <property type="match status" value="1"/>
</dbReference>
<comment type="caution">
    <text evidence="3">The sequence shown here is derived from an EMBL/GenBank/DDBJ whole genome shotgun (WGS) entry which is preliminary data.</text>
</comment>
<evidence type="ECO:0000313" key="4">
    <source>
        <dbReference type="Proteomes" id="UP000050482"/>
    </source>
</evidence>
<proteinExistence type="predicted"/>
<sequence length="206" mass="22937">MNPFDTAVYHLINGLAGHSKLLDAIMIFFAKDALEIYAVLFVIAWFTLPKRDLQNRHALVMAGLSGILALIINVVISHIWFRPRPFTMFHKGTFTQLVPHSKDASFPSDHASGSFGFAAGSWGKQQKWISYTFTIIAIIVMIARVFVGVHYPTDVIGGMIVGIIASKIMWRFSRVILPLSTFIAKLFRFGPSAKAGKHTRSSTRSI</sequence>
<gene>
    <name evidence="3" type="ORF">AN477_21475</name>
</gene>
<dbReference type="CDD" id="cd03385">
    <property type="entry name" value="PAP2_BcrC_like"/>
    <property type="match status" value="1"/>
</dbReference>
<dbReference type="InterPro" id="IPR036938">
    <property type="entry name" value="PAP2/HPO_sf"/>
</dbReference>
<evidence type="ECO:0000259" key="2">
    <source>
        <dbReference type="SMART" id="SM00014"/>
    </source>
</evidence>
<dbReference type="PANTHER" id="PTHR14969">
    <property type="entry name" value="SPHINGOSINE-1-PHOSPHATE PHOSPHOHYDROLASE"/>
    <property type="match status" value="1"/>
</dbReference>
<dbReference type="Proteomes" id="UP000050482">
    <property type="component" value="Unassembled WGS sequence"/>
</dbReference>
<dbReference type="PATRIC" id="fig|471514.4.peg.1801"/>
<reference evidence="3 4" key="1">
    <citation type="submission" date="2015-09" db="EMBL/GenBank/DDBJ databases">
        <title>Draft genome sequence of Alicyclobacillus ferrooxydans DSM 22381.</title>
        <authorList>
            <person name="Hemp J."/>
        </authorList>
    </citation>
    <scope>NUCLEOTIDE SEQUENCE [LARGE SCALE GENOMIC DNA]</scope>
    <source>
        <strain evidence="3 4">TC-34</strain>
    </source>
</reference>
<dbReference type="Pfam" id="PF01569">
    <property type="entry name" value="PAP2"/>
    <property type="match status" value="1"/>
</dbReference>
<dbReference type="AlphaFoldDB" id="A0A0P9C7K6"/>
<dbReference type="GO" id="GO:0050380">
    <property type="term" value="F:undecaprenyl-diphosphatase activity"/>
    <property type="evidence" value="ECO:0007669"/>
    <property type="project" value="InterPro"/>
</dbReference>
<feature type="transmembrane region" description="Helical" evidence="1">
    <location>
        <begin position="155"/>
        <end position="172"/>
    </location>
</feature>
<feature type="domain" description="Phosphatidic acid phosphatase type 2/haloperoxidase" evidence="2">
    <location>
        <begin position="58"/>
        <end position="170"/>
    </location>
</feature>
<dbReference type="InterPro" id="IPR033879">
    <property type="entry name" value="UPP_Pase"/>
</dbReference>
<keyword evidence="1" id="KW-0472">Membrane</keyword>
<feature type="transmembrane region" description="Helical" evidence="1">
    <location>
        <begin position="21"/>
        <end position="46"/>
    </location>
</feature>
<dbReference type="GO" id="GO:0005886">
    <property type="term" value="C:plasma membrane"/>
    <property type="evidence" value="ECO:0007669"/>
    <property type="project" value="InterPro"/>
</dbReference>
<accession>A0A0P9C7K6</accession>
<name>A0A0P9C7K6_9BACL</name>
<keyword evidence="4" id="KW-1185">Reference proteome</keyword>
<organism evidence="3 4">
    <name type="scientific">Alicyclobacillus ferrooxydans</name>
    <dbReference type="NCBI Taxonomy" id="471514"/>
    <lineage>
        <taxon>Bacteria</taxon>
        <taxon>Bacillati</taxon>
        <taxon>Bacillota</taxon>
        <taxon>Bacilli</taxon>
        <taxon>Bacillales</taxon>
        <taxon>Alicyclobacillaceae</taxon>
        <taxon>Alicyclobacillus</taxon>
    </lineage>
</organism>
<dbReference type="STRING" id="471514.AN477_21475"/>
<dbReference type="EMBL" id="LJCO01000096">
    <property type="protein sequence ID" value="KPV40924.1"/>
    <property type="molecule type" value="Genomic_DNA"/>
</dbReference>